<dbReference type="InterPro" id="IPR004827">
    <property type="entry name" value="bZIP"/>
</dbReference>
<comment type="subcellular location">
    <subcellularLocation>
        <location evidence="1">Nucleus</location>
    </subcellularLocation>
</comment>
<accession>A0A5C3MA04</accession>
<feature type="compositionally biased region" description="Polar residues" evidence="6">
    <location>
        <begin position="104"/>
        <end position="114"/>
    </location>
</feature>
<feature type="compositionally biased region" description="Basic residues" evidence="6">
    <location>
        <begin position="251"/>
        <end position="262"/>
    </location>
</feature>
<keyword evidence="4" id="KW-0804">Transcription</keyword>
<dbReference type="GO" id="GO:0005634">
    <property type="term" value="C:nucleus"/>
    <property type="evidence" value="ECO:0007669"/>
    <property type="project" value="UniProtKB-SubCell"/>
</dbReference>
<keyword evidence="9" id="KW-1185">Reference proteome</keyword>
<dbReference type="PANTHER" id="PTHR13044">
    <property type="entry name" value="ACTIVATING TRANSCRIPTION FACTOR ATF 4/5"/>
    <property type="match status" value="1"/>
</dbReference>
<dbReference type="PROSITE" id="PS50217">
    <property type="entry name" value="BZIP"/>
    <property type="match status" value="1"/>
</dbReference>
<evidence type="ECO:0000256" key="4">
    <source>
        <dbReference type="ARBA" id="ARBA00023163"/>
    </source>
</evidence>
<evidence type="ECO:0000256" key="1">
    <source>
        <dbReference type="ARBA" id="ARBA00004123"/>
    </source>
</evidence>
<protein>
    <recommendedName>
        <fullName evidence="7">BZIP domain-containing protein</fullName>
    </recommendedName>
</protein>
<keyword evidence="2" id="KW-0805">Transcription regulation</keyword>
<keyword evidence="5" id="KW-0539">Nucleus</keyword>
<dbReference type="EMBL" id="ML213595">
    <property type="protein sequence ID" value="TFK41296.1"/>
    <property type="molecule type" value="Genomic_DNA"/>
</dbReference>
<feature type="compositionally biased region" description="Basic and acidic residues" evidence="6">
    <location>
        <begin position="118"/>
        <end position="129"/>
    </location>
</feature>
<dbReference type="InterPro" id="IPR046347">
    <property type="entry name" value="bZIP_sf"/>
</dbReference>
<dbReference type="Proteomes" id="UP000308652">
    <property type="component" value="Unassembled WGS sequence"/>
</dbReference>
<dbReference type="AlphaFoldDB" id="A0A5C3MA04"/>
<sequence length="262" mass="28242">MSPGSYPSMAPSPGFYGNFFHHNNSMAPPPPQLPPLSSLDFPWHQLPPHQQAGPSHYDPHQASSSSSMPGLPYIPDTHYGSLSNLGESSRGNSRRSVQPPPAQLPSTAASSPEVEQTEAERNASAEEKRRRNTAASARFRIKKKQRTTNLERTVSDLTSRADELEREVSDLRRENGWLKEIVMLKGTRFAAANLSNRMAIQNQAASATISGPQALEPSGQSGSVGGSQPSDSASDGSSSDEEGKEEARLQAAKRAKKAKGKK</sequence>
<feature type="region of interest" description="Disordered" evidence="6">
    <location>
        <begin position="204"/>
        <end position="262"/>
    </location>
</feature>
<dbReference type="PROSITE" id="PS00036">
    <property type="entry name" value="BZIP_BASIC"/>
    <property type="match status" value="1"/>
</dbReference>
<feature type="compositionally biased region" description="Polar residues" evidence="6">
    <location>
        <begin position="147"/>
        <end position="158"/>
    </location>
</feature>
<name>A0A5C3MA04_9AGAR</name>
<feature type="compositionally biased region" description="Polar residues" evidence="6">
    <location>
        <begin position="80"/>
        <end position="96"/>
    </location>
</feature>
<proteinExistence type="predicted"/>
<evidence type="ECO:0000259" key="7">
    <source>
        <dbReference type="PROSITE" id="PS50217"/>
    </source>
</evidence>
<feature type="domain" description="BZIP" evidence="7">
    <location>
        <begin position="122"/>
        <end position="180"/>
    </location>
</feature>
<gene>
    <name evidence="8" type="ORF">BDQ12DRAFT_679220</name>
</gene>
<evidence type="ECO:0000256" key="3">
    <source>
        <dbReference type="ARBA" id="ARBA00023125"/>
    </source>
</evidence>
<evidence type="ECO:0000256" key="2">
    <source>
        <dbReference type="ARBA" id="ARBA00023015"/>
    </source>
</evidence>
<evidence type="ECO:0000256" key="5">
    <source>
        <dbReference type="ARBA" id="ARBA00023242"/>
    </source>
</evidence>
<reference evidence="8 9" key="1">
    <citation type="journal article" date="2019" name="Nat. Ecol. Evol.">
        <title>Megaphylogeny resolves global patterns of mushroom evolution.</title>
        <authorList>
            <person name="Varga T."/>
            <person name="Krizsan K."/>
            <person name="Foldi C."/>
            <person name="Dima B."/>
            <person name="Sanchez-Garcia M."/>
            <person name="Sanchez-Ramirez S."/>
            <person name="Szollosi G.J."/>
            <person name="Szarkandi J.G."/>
            <person name="Papp V."/>
            <person name="Albert L."/>
            <person name="Andreopoulos W."/>
            <person name="Angelini C."/>
            <person name="Antonin V."/>
            <person name="Barry K.W."/>
            <person name="Bougher N.L."/>
            <person name="Buchanan P."/>
            <person name="Buyck B."/>
            <person name="Bense V."/>
            <person name="Catcheside P."/>
            <person name="Chovatia M."/>
            <person name="Cooper J."/>
            <person name="Damon W."/>
            <person name="Desjardin D."/>
            <person name="Finy P."/>
            <person name="Geml J."/>
            <person name="Haridas S."/>
            <person name="Hughes K."/>
            <person name="Justo A."/>
            <person name="Karasinski D."/>
            <person name="Kautmanova I."/>
            <person name="Kiss B."/>
            <person name="Kocsube S."/>
            <person name="Kotiranta H."/>
            <person name="LaButti K.M."/>
            <person name="Lechner B.E."/>
            <person name="Liimatainen K."/>
            <person name="Lipzen A."/>
            <person name="Lukacs Z."/>
            <person name="Mihaltcheva S."/>
            <person name="Morgado L.N."/>
            <person name="Niskanen T."/>
            <person name="Noordeloos M.E."/>
            <person name="Ohm R.A."/>
            <person name="Ortiz-Santana B."/>
            <person name="Ovrebo C."/>
            <person name="Racz N."/>
            <person name="Riley R."/>
            <person name="Savchenko A."/>
            <person name="Shiryaev A."/>
            <person name="Soop K."/>
            <person name="Spirin V."/>
            <person name="Szebenyi C."/>
            <person name="Tomsovsky M."/>
            <person name="Tulloss R.E."/>
            <person name="Uehling J."/>
            <person name="Grigoriev I.V."/>
            <person name="Vagvolgyi C."/>
            <person name="Papp T."/>
            <person name="Martin F.M."/>
            <person name="Miettinen O."/>
            <person name="Hibbett D.S."/>
            <person name="Nagy L.G."/>
        </authorList>
    </citation>
    <scope>NUCLEOTIDE SEQUENCE [LARGE SCALE GENOMIC DNA]</scope>
    <source>
        <strain evidence="8 9">CBS 166.37</strain>
    </source>
</reference>
<keyword evidence="3" id="KW-0238">DNA-binding</keyword>
<evidence type="ECO:0000313" key="8">
    <source>
        <dbReference type="EMBL" id="TFK41296.1"/>
    </source>
</evidence>
<dbReference type="Pfam" id="PF07716">
    <property type="entry name" value="bZIP_2"/>
    <property type="match status" value="1"/>
</dbReference>
<dbReference type="SUPFAM" id="SSF57959">
    <property type="entry name" value="Leucine zipper domain"/>
    <property type="match status" value="1"/>
</dbReference>
<feature type="region of interest" description="Disordered" evidence="6">
    <location>
        <begin position="1"/>
        <end position="167"/>
    </location>
</feature>
<evidence type="ECO:0000256" key="6">
    <source>
        <dbReference type="SAM" id="MobiDB-lite"/>
    </source>
</evidence>
<dbReference type="OrthoDB" id="1939598at2759"/>
<dbReference type="Gene3D" id="1.20.5.170">
    <property type="match status" value="1"/>
</dbReference>
<dbReference type="CDD" id="cd14705">
    <property type="entry name" value="bZIP_Zip1"/>
    <property type="match status" value="1"/>
</dbReference>
<dbReference type="GO" id="GO:0000977">
    <property type="term" value="F:RNA polymerase II transcription regulatory region sequence-specific DNA binding"/>
    <property type="evidence" value="ECO:0007669"/>
    <property type="project" value="TreeGrafter"/>
</dbReference>
<evidence type="ECO:0000313" key="9">
    <source>
        <dbReference type="Proteomes" id="UP000308652"/>
    </source>
</evidence>
<dbReference type="STRING" id="68775.A0A5C3MA04"/>
<dbReference type="PANTHER" id="PTHR13044:SF14">
    <property type="entry name" value="CRYPTOCEPHAL, ISOFORM A"/>
    <property type="match status" value="1"/>
</dbReference>
<organism evidence="8 9">
    <name type="scientific">Crucibulum laeve</name>
    <dbReference type="NCBI Taxonomy" id="68775"/>
    <lineage>
        <taxon>Eukaryota</taxon>
        <taxon>Fungi</taxon>
        <taxon>Dikarya</taxon>
        <taxon>Basidiomycota</taxon>
        <taxon>Agaricomycotina</taxon>
        <taxon>Agaricomycetes</taxon>
        <taxon>Agaricomycetidae</taxon>
        <taxon>Agaricales</taxon>
        <taxon>Agaricineae</taxon>
        <taxon>Nidulariaceae</taxon>
        <taxon>Crucibulum</taxon>
    </lineage>
</organism>
<dbReference type="GO" id="GO:0001228">
    <property type="term" value="F:DNA-binding transcription activator activity, RNA polymerase II-specific"/>
    <property type="evidence" value="ECO:0007669"/>
    <property type="project" value="TreeGrafter"/>
</dbReference>
<dbReference type="SMART" id="SM00338">
    <property type="entry name" value="BRLZ"/>
    <property type="match status" value="1"/>
</dbReference>
<feature type="compositionally biased region" description="Low complexity" evidence="6">
    <location>
        <begin position="217"/>
        <end position="237"/>
    </location>
</feature>